<evidence type="ECO:0000256" key="1">
    <source>
        <dbReference type="SAM" id="MobiDB-lite"/>
    </source>
</evidence>
<dbReference type="Proteomes" id="UP000321199">
    <property type="component" value="Chromosome"/>
</dbReference>
<protein>
    <submittedName>
        <fullName evidence="2">Uncharacterized protein</fullName>
    </submittedName>
</protein>
<dbReference type="AlphaFoldDB" id="A0A5B8RUH9"/>
<evidence type="ECO:0000313" key="3">
    <source>
        <dbReference type="Proteomes" id="UP000321199"/>
    </source>
</evidence>
<reference evidence="2 3" key="1">
    <citation type="submission" date="2019-07" db="EMBL/GenBank/DDBJ databases">
        <title>Complete genome sequence of Comamonas sp. NLF 7-7 isolated from livestock.</title>
        <authorList>
            <person name="Kim D.H."/>
            <person name="Kim J.G."/>
        </authorList>
    </citation>
    <scope>NUCLEOTIDE SEQUENCE [LARGE SCALE GENOMIC DNA]</scope>
    <source>
        <strain evidence="2 3">NLF 7-7</strain>
    </source>
</reference>
<keyword evidence="3" id="KW-1185">Reference proteome</keyword>
<name>A0A5B8RUH9_9BURK</name>
<dbReference type="RefSeq" id="WP_146912763.1">
    <property type="nucleotide sequence ID" value="NZ_CP042344.1"/>
</dbReference>
<accession>A0A5B8RUH9</accession>
<dbReference type="EMBL" id="CP042344">
    <property type="protein sequence ID" value="QEA13171.1"/>
    <property type="molecule type" value="Genomic_DNA"/>
</dbReference>
<organism evidence="2 3">
    <name type="scientific">Comamonas flocculans</name>
    <dbReference type="NCBI Taxonomy" id="2597701"/>
    <lineage>
        <taxon>Bacteria</taxon>
        <taxon>Pseudomonadati</taxon>
        <taxon>Pseudomonadota</taxon>
        <taxon>Betaproteobacteria</taxon>
        <taxon>Burkholderiales</taxon>
        <taxon>Comamonadaceae</taxon>
        <taxon>Comamonas</taxon>
    </lineage>
</organism>
<sequence>MAHTPSPEERAAQVREAIHNAEKALERGQRFFEEHGLDSEKAHAFLSSKMDEKAQTEARRQFEQDMRDIDQEVHEQAAREASLNAAPSAPRRHRPMI</sequence>
<feature type="compositionally biased region" description="Basic and acidic residues" evidence="1">
    <location>
        <begin position="48"/>
        <end position="78"/>
    </location>
</feature>
<dbReference type="KEGG" id="cof:FOZ74_09080"/>
<feature type="region of interest" description="Disordered" evidence="1">
    <location>
        <begin position="48"/>
        <end position="97"/>
    </location>
</feature>
<gene>
    <name evidence="2" type="ORF">FOZ74_09080</name>
</gene>
<proteinExistence type="predicted"/>
<evidence type="ECO:0000313" key="2">
    <source>
        <dbReference type="EMBL" id="QEA13171.1"/>
    </source>
</evidence>